<protein>
    <submittedName>
        <fullName evidence="1">DUF1904 domain-containing protein</fullName>
    </submittedName>
</protein>
<evidence type="ECO:0000313" key="2">
    <source>
        <dbReference type="Proteomes" id="UP001527099"/>
    </source>
</evidence>
<dbReference type="SUPFAM" id="SSF55331">
    <property type="entry name" value="Tautomerase/MIF"/>
    <property type="match status" value="1"/>
</dbReference>
<dbReference type="InterPro" id="IPR015017">
    <property type="entry name" value="DUF1904"/>
</dbReference>
<dbReference type="Pfam" id="PF08921">
    <property type="entry name" value="DUF1904"/>
    <property type="match status" value="1"/>
</dbReference>
<reference evidence="1 2" key="1">
    <citation type="submission" date="2022-05" db="EMBL/GenBank/DDBJ databases">
        <title>Genome Sequencing of Bee-Associated Microbes.</title>
        <authorList>
            <person name="Dunlap C."/>
        </authorList>
    </citation>
    <scope>NUCLEOTIDE SEQUENCE [LARGE SCALE GENOMIC DNA]</scope>
    <source>
        <strain evidence="1 2">NRRL B-14421</strain>
    </source>
</reference>
<organism evidence="1 2">
    <name type="scientific">Paenibacillus alginolyticus</name>
    <dbReference type="NCBI Taxonomy" id="59839"/>
    <lineage>
        <taxon>Bacteria</taxon>
        <taxon>Bacillati</taxon>
        <taxon>Bacillota</taxon>
        <taxon>Bacilli</taxon>
        <taxon>Bacillales</taxon>
        <taxon>Paenibacillaceae</taxon>
        <taxon>Paenibacillus</taxon>
    </lineage>
</organism>
<keyword evidence="2" id="KW-1185">Reference proteome</keyword>
<evidence type="ECO:0000313" key="1">
    <source>
        <dbReference type="EMBL" id="MCY9691847.1"/>
    </source>
</evidence>
<proteinExistence type="predicted"/>
<accession>A0ABT4G6P4</accession>
<dbReference type="InterPro" id="IPR014347">
    <property type="entry name" value="Tautomerase/MIF_sf"/>
</dbReference>
<comment type="caution">
    <text evidence="1">The sequence shown here is derived from an EMBL/GenBank/DDBJ whole genome shotgun (WGS) entry which is preliminary data.</text>
</comment>
<dbReference type="Gene3D" id="3.30.429.10">
    <property type="entry name" value="Macrophage Migration Inhibitory Factor"/>
    <property type="match status" value="1"/>
</dbReference>
<name>A0ABT4G6P4_9BACL</name>
<sequence length="114" mass="13335">MPFLRFKGFQKEFISSISSTVIQQFSKLTGVVQEKIKIELLLVEQLNNSPLSLEIYMFPRDQELHDSIVKELYSILCEHGFRDVHIFFILLSPQLYYKEGQPLVSNHSEPFLIT</sequence>
<dbReference type="EMBL" id="JAMDMX010000007">
    <property type="protein sequence ID" value="MCY9691847.1"/>
    <property type="molecule type" value="Genomic_DNA"/>
</dbReference>
<dbReference type="RefSeq" id="WP_029193596.1">
    <property type="nucleotide sequence ID" value="NZ_JAMDMW010000133.1"/>
</dbReference>
<dbReference type="Proteomes" id="UP001527099">
    <property type="component" value="Unassembled WGS sequence"/>
</dbReference>
<gene>
    <name evidence="1" type="ORF">M5X19_02750</name>
</gene>